<dbReference type="PANTHER" id="PTHR38462">
    <property type="entry name" value="EXONUCLEASE-LIKE PROTEIN"/>
    <property type="match status" value="1"/>
</dbReference>
<gene>
    <name evidence="3" type="ORF">B5M42_01845</name>
</gene>
<dbReference type="PANTHER" id="PTHR38462:SF1">
    <property type="entry name" value="YPRB RIBONUCLEASE H-LIKE DOMAIN-CONTAINING PROTEIN"/>
    <property type="match status" value="1"/>
</dbReference>
<feature type="domain" description="YprB ribonuclease H-like" evidence="2">
    <location>
        <begin position="92"/>
        <end position="261"/>
    </location>
</feature>
<evidence type="ECO:0000313" key="4">
    <source>
        <dbReference type="Proteomes" id="UP000298246"/>
    </source>
</evidence>
<dbReference type="InterPro" id="IPR038720">
    <property type="entry name" value="YprB_RNase_H-like_dom"/>
</dbReference>
<dbReference type="SUPFAM" id="SSF53098">
    <property type="entry name" value="Ribonuclease H-like"/>
    <property type="match status" value="1"/>
</dbReference>
<dbReference type="Pfam" id="PF13482">
    <property type="entry name" value="RNase_H_2"/>
    <property type="match status" value="1"/>
</dbReference>
<reference evidence="3 4" key="1">
    <citation type="submission" date="2017-03" db="EMBL/GenBank/DDBJ databases">
        <title>Isolation of Levoglucosan Utilizing Bacteria.</title>
        <authorList>
            <person name="Arya A.S."/>
        </authorList>
    </citation>
    <scope>NUCLEOTIDE SEQUENCE [LARGE SCALE GENOMIC DNA]</scope>
    <source>
        <strain evidence="3 4">MEC069</strain>
    </source>
</reference>
<feature type="region of interest" description="Disordered" evidence="1">
    <location>
        <begin position="450"/>
        <end position="546"/>
    </location>
</feature>
<protein>
    <recommendedName>
        <fullName evidence="2">YprB ribonuclease H-like domain-containing protein</fullName>
    </recommendedName>
</protein>
<keyword evidence="4" id="KW-1185">Reference proteome</keyword>
<organism evidence="3 4">
    <name type="scientific">Paenibacillus athensensis</name>
    <dbReference type="NCBI Taxonomy" id="1967502"/>
    <lineage>
        <taxon>Bacteria</taxon>
        <taxon>Bacillati</taxon>
        <taxon>Bacillota</taxon>
        <taxon>Bacilli</taxon>
        <taxon>Bacillales</taxon>
        <taxon>Paenibacillaceae</taxon>
        <taxon>Paenibacillus</taxon>
    </lineage>
</organism>
<dbReference type="RefSeq" id="WP_167689555.1">
    <property type="nucleotide sequence ID" value="NZ_MYFO02000001.1"/>
</dbReference>
<accession>A0A4Y8QAR8</accession>
<evidence type="ECO:0000256" key="1">
    <source>
        <dbReference type="SAM" id="MobiDB-lite"/>
    </source>
</evidence>
<dbReference type="AlphaFoldDB" id="A0A4Y8QAR8"/>
<evidence type="ECO:0000313" key="3">
    <source>
        <dbReference type="EMBL" id="TFE92004.1"/>
    </source>
</evidence>
<proteinExistence type="predicted"/>
<dbReference type="Proteomes" id="UP000298246">
    <property type="component" value="Unassembled WGS sequence"/>
</dbReference>
<dbReference type="InterPro" id="IPR012337">
    <property type="entry name" value="RNaseH-like_sf"/>
</dbReference>
<name>A0A4Y8QAR8_9BACL</name>
<comment type="caution">
    <text evidence="3">The sequence shown here is derived from an EMBL/GenBank/DDBJ whole genome shotgun (WGS) entry which is preliminary data.</text>
</comment>
<sequence>MSRLRERLVRFHKSEEADKPQLAPPPDDGGEWARVGAELYTSPWGSFVRRRRAYGPDSRHGRHRLRELADVAAELSAFGSDDAPAVRAESLLFFDTETTGLGVGAGNVPFMVGIGYVELDTFVVEQLLMRNPAEEVAMLRYLQALMGRFTHMVSYNGRTFDWPIVQSRFVLNRLELDDSELEQLDFLYPSRSLWRYVLPSCRLSSVEEGRLGFERLNDVPGSMAPALYFQYLADKDPAVLEGVFIHNEHDIVSMAALAIHLGKWLGGHFTGSGGEEQVSNELGGMGADELYRTGAWLDKMGRSELSRYVLDYLYSRLGANTDSPAGCEEGLMPVCETDDQAAIHAKTLLLLAGFYKKAGAYERAAALWQRYVQTGGGGLGIALEPYIELSMHYEHREKQLRLALHYADEAWQRLQRRRTLQRGDRSKLAEEEAALRKRLERLRKKLDKLAVRSGKPARRPAVGASNGQMLDISNGGPAIDDRQGAPQGTPLPANPAGKRSNQAADPLCGDNTAGITVPDEQAGGASPARTAKPRRSKPVYAMDSLI</sequence>
<dbReference type="EMBL" id="MYFO01000001">
    <property type="protein sequence ID" value="TFE92004.1"/>
    <property type="molecule type" value="Genomic_DNA"/>
</dbReference>
<evidence type="ECO:0000259" key="2">
    <source>
        <dbReference type="Pfam" id="PF13482"/>
    </source>
</evidence>